<dbReference type="EMBL" id="CAKOGL010000009">
    <property type="protein sequence ID" value="CAH2090046.1"/>
    <property type="molecule type" value="Genomic_DNA"/>
</dbReference>
<dbReference type="AlphaFoldDB" id="A0AAU9TSA0"/>
<evidence type="ECO:0000313" key="2">
    <source>
        <dbReference type="Proteomes" id="UP001153954"/>
    </source>
</evidence>
<reference evidence="1" key="1">
    <citation type="submission" date="2022-03" db="EMBL/GenBank/DDBJ databases">
        <authorList>
            <person name="Tunstrom K."/>
        </authorList>
    </citation>
    <scope>NUCLEOTIDE SEQUENCE</scope>
</reference>
<comment type="caution">
    <text evidence="1">The sequence shown here is derived from an EMBL/GenBank/DDBJ whole genome shotgun (WGS) entry which is preliminary data.</text>
</comment>
<accession>A0AAU9TSA0</accession>
<gene>
    <name evidence="1" type="ORF">EEDITHA_LOCUS6047</name>
</gene>
<sequence length="99" mass="10867">MMLISTKEKLWDLKVTPYLRKYLGMPSSRKISGCESDLKKILSAYLVYNELPRGSLGAADHEACALRAPLSAQGSSAAAALLRGWTLKTVGKWQVISVR</sequence>
<evidence type="ECO:0000313" key="1">
    <source>
        <dbReference type="EMBL" id="CAH2090046.1"/>
    </source>
</evidence>
<name>A0AAU9TSA0_EUPED</name>
<dbReference type="Proteomes" id="UP001153954">
    <property type="component" value="Unassembled WGS sequence"/>
</dbReference>
<organism evidence="1 2">
    <name type="scientific">Euphydryas editha</name>
    <name type="common">Edith's checkerspot</name>
    <dbReference type="NCBI Taxonomy" id="104508"/>
    <lineage>
        <taxon>Eukaryota</taxon>
        <taxon>Metazoa</taxon>
        <taxon>Ecdysozoa</taxon>
        <taxon>Arthropoda</taxon>
        <taxon>Hexapoda</taxon>
        <taxon>Insecta</taxon>
        <taxon>Pterygota</taxon>
        <taxon>Neoptera</taxon>
        <taxon>Endopterygota</taxon>
        <taxon>Lepidoptera</taxon>
        <taxon>Glossata</taxon>
        <taxon>Ditrysia</taxon>
        <taxon>Papilionoidea</taxon>
        <taxon>Nymphalidae</taxon>
        <taxon>Nymphalinae</taxon>
        <taxon>Euphydryas</taxon>
    </lineage>
</organism>
<protein>
    <submittedName>
        <fullName evidence="1">Uncharacterized protein</fullName>
    </submittedName>
</protein>
<proteinExistence type="predicted"/>
<keyword evidence="2" id="KW-1185">Reference proteome</keyword>